<keyword evidence="2 7" id="KW-0436">Ligase</keyword>
<evidence type="ECO:0000256" key="2">
    <source>
        <dbReference type="ARBA" id="ARBA00022598"/>
    </source>
</evidence>
<dbReference type="InterPro" id="IPR045851">
    <property type="entry name" value="AMP-bd_C_sf"/>
</dbReference>
<dbReference type="PROSITE" id="PS00455">
    <property type="entry name" value="AMP_BINDING"/>
    <property type="match status" value="1"/>
</dbReference>
<dbReference type="Gene3D" id="3.40.50.12780">
    <property type="entry name" value="N-terminal domain of ligase-like"/>
    <property type="match status" value="1"/>
</dbReference>
<evidence type="ECO:0000259" key="6">
    <source>
        <dbReference type="Pfam" id="PF13193"/>
    </source>
</evidence>
<dbReference type="GO" id="GO:0016874">
    <property type="term" value="F:ligase activity"/>
    <property type="evidence" value="ECO:0007669"/>
    <property type="project" value="UniProtKB-KW"/>
</dbReference>
<dbReference type="Pfam" id="PF00501">
    <property type="entry name" value="AMP-binding"/>
    <property type="match status" value="1"/>
</dbReference>
<sequence>MLGLMQDIPLTTTWILERGERFFGTRTVTTRTATGLERRTFAEIGGETRRQAAAIDSLGISPGGRVATFAWNTARHLGLYFAIPGTGRVIHTGNIRYFPEQLIYTFEHAEDEAVFVDRSLLPLFAKYLPELRTLKHVIVMDDGAPAELPDDPRVVRYEDLLAGVEEADLGGRVTDERQAAAICYTSGTTGHPKGVLYSHRSTWLHSNASLTSGVFGMTDADTILPVVPMFHANAWGLPYAAFLGGSSLVMPGPDLSPAGLLALMESERVTVAAGVPTIWMGMVPLLDQHDLSSLRTIICGGSAVPRSLSEAWRAKVGLPITQAWGMTEMSPLGSVCYLRAEYADASEDEQADIRATAGIAPPGVDLRIVDSATREELPWDDTATGELECRGPWLASQYYRTDEPGEQFSPDGWLRTGDVAAISPLGYLRLVDRTKDLVKSGGEWISSVELENQIMAHPKVAEAAVIALPHPKWGERPLACVVVRDGERLERDEVLDFLRERLNSWQLPDDVVFIDEVPKTSVGKFSKKTLRDRFAEHVLPV</sequence>
<dbReference type="InterPro" id="IPR025110">
    <property type="entry name" value="AMP-bd_C"/>
</dbReference>
<evidence type="ECO:0000256" key="1">
    <source>
        <dbReference type="ARBA" id="ARBA00006432"/>
    </source>
</evidence>
<gene>
    <name evidence="7" type="ORF">M6B22_14155</name>
</gene>
<comment type="similarity">
    <text evidence="1">Belongs to the ATP-dependent AMP-binding enzyme family.</text>
</comment>
<dbReference type="Proteomes" id="UP001164693">
    <property type="component" value="Chromosome"/>
</dbReference>
<accession>A0ABY7JVG8</accession>
<evidence type="ECO:0000313" key="7">
    <source>
        <dbReference type="EMBL" id="WAX55678.1"/>
    </source>
</evidence>
<evidence type="ECO:0000259" key="5">
    <source>
        <dbReference type="Pfam" id="PF00501"/>
    </source>
</evidence>
<dbReference type="PANTHER" id="PTHR43859">
    <property type="entry name" value="ACYL-ACTIVATING ENZYME"/>
    <property type="match status" value="1"/>
</dbReference>
<dbReference type="InterPro" id="IPR000873">
    <property type="entry name" value="AMP-dep_synth/lig_dom"/>
</dbReference>
<dbReference type="SUPFAM" id="SSF56801">
    <property type="entry name" value="Acetyl-CoA synthetase-like"/>
    <property type="match status" value="1"/>
</dbReference>
<dbReference type="PANTHER" id="PTHR43859:SF4">
    <property type="entry name" value="BUTANOATE--COA LIGASE AAE1-RELATED"/>
    <property type="match status" value="1"/>
</dbReference>
<dbReference type="CDD" id="cd12119">
    <property type="entry name" value="ttLC_FACS_AlkK_like"/>
    <property type="match status" value="1"/>
</dbReference>
<dbReference type="Pfam" id="PF13193">
    <property type="entry name" value="AMP-binding_C"/>
    <property type="match status" value="1"/>
</dbReference>
<dbReference type="EMBL" id="CP097463">
    <property type="protein sequence ID" value="WAX55678.1"/>
    <property type="molecule type" value="Genomic_DNA"/>
</dbReference>
<evidence type="ECO:0000256" key="4">
    <source>
        <dbReference type="ARBA" id="ARBA00023098"/>
    </source>
</evidence>
<evidence type="ECO:0000313" key="8">
    <source>
        <dbReference type="Proteomes" id="UP001164693"/>
    </source>
</evidence>
<reference evidence="7" key="1">
    <citation type="submission" date="2022-05" db="EMBL/GenBank/DDBJ databases">
        <title>Jatrophihabitans sp. SB3-54 whole genome sequence.</title>
        <authorList>
            <person name="Suh M.K."/>
            <person name="Eom M.K."/>
            <person name="Kim J.S."/>
            <person name="Kim H.S."/>
            <person name="Do H.E."/>
            <person name="Shin Y.K."/>
            <person name="Lee J.-S."/>
        </authorList>
    </citation>
    <scope>NUCLEOTIDE SEQUENCE</scope>
    <source>
        <strain evidence="7">SB3-54</strain>
    </source>
</reference>
<name>A0ABY7JVG8_9ACTN</name>
<keyword evidence="8" id="KW-1185">Reference proteome</keyword>
<keyword evidence="4" id="KW-0443">Lipid metabolism</keyword>
<proteinExistence type="inferred from homology"/>
<evidence type="ECO:0000256" key="3">
    <source>
        <dbReference type="ARBA" id="ARBA00022832"/>
    </source>
</evidence>
<protein>
    <submittedName>
        <fullName evidence="7">Long-chain fatty acid--CoA ligase</fullName>
    </submittedName>
</protein>
<dbReference type="NCBIfam" id="NF004837">
    <property type="entry name" value="PRK06187.1"/>
    <property type="match status" value="1"/>
</dbReference>
<feature type="domain" description="AMP-binding enzyme C-terminal" evidence="6">
    <location>
        <begin position="449"/>
        <end position="524"/>
    </location>
</feature>
<dbReference type="RefSeq" id="WP_269442198.1">
    <property type="nucleotide sequence ID" value="NZ_CP097463.1"/>
</dbReference>
<dbReference type="Gene3D" id="3.30.300.30">
    <property type="match status" value="1"/>
</dbReference>
<organism evidence="7 8">
    <name type="scientific">Jatrophihabitans cynanchi</name>
    <dbReference type="NCBI Taxonomy" id="2944128"/>
    <lineage>
        <taxon>Bacteria</taxon>
        <taxon>Bacillati</taxon>
        <taxon>Actinomycetota</taxon>
        <taxon>Actinomycetes</taxon>
        <taxon>Jatrophihabitantales</taxon>
        <taxon>Jatrophihabitantaceae</taxon>
        <taxon>Jatrophihabitans</taxon>
    </lineage>
</organism>
<dbReference type="InterPro" id="IPR042099">
    <property type="entry name" value="ANL_N_sf"/>
</dbReference>
<dbReference type="InterPro" id="IPR020845">
    <property type="entry name" value="AMP-binding_CS"/>
</dbReference>
<keyword evidence="3" id="KW-0276">Fatty acid metabolism</keyword>
<feature type="domain" description="AMP-dependent synthetase/ligase" evidence="5">
    <location>
        <begin position="35"/>
        <end position="399"/>
    </location>
</feature>